<dbReference type="InterPro" id="IPR017896">
    <property type="entry name" value="4Fe4S_Fe-S-bd"/>
</dbReference>
<gene>
    <name evidence="10" type="primary">queG</name>
    <name evidence="10" type="ORF">ENS56_05635</name>
</gene>
<dbReference type="InterPro" id="IPR013542">
    <property type="entry name" value="QueG_DUF1730"/>
</dbReference>
<evidence type="ECO:0000256" key="6">
    <source>
        <dbReference type="ARBA" id="ARBA00023002"/>
    </source>
</evidence>
<sequence length="306" mass="35233">MNKITNDIVVSKAKAIGFDLVGFAKAEILEDEIEKLNLWLEKKFQADMSYMERNIIKRKNPKEILPDAKSIISLGLIYNTPFTHSGKNNVGKISRYAWGKDYHLIIWDLLDKLETELKEIDPQFNSISYVDTGPVMDKVWAVKAGLGWMGKHTNVINRDVGSWFFIANVICNYEFDYSENIPDFCGDCTACIDACPTDAIVQPYLVDSNKCISYQTIENKNDIPSELKGKFENWLFGCDICQEVCPWNTKFSVTTLLKDFYPRHTELTYSEIMEMDDNTFKQKFADSPVKRTKLSGLKRNARFLFE</sequence>
<keyword evidence="6 10" id="KW-0560">Oxidoreductase</keyword>
<keyword evidence="7" id="KW-0408">Iron</keyword>
<dbReference type="PROSITE" id="PS51379">
    <property type="entry name" value="4FE4S_FER_2"/>
    <property type="match status" value="1"/>
</dbReference>
<dbReference type="InterPro" id="IPR017900">
    <property type="entry name" value="4Fe4S_Fe_S_CS"/>
</dbReference>
<evidence type="ECO:0000313" key="10">
    <source>
        <dbReference type="EMBL" id="HGT47494.1"/>
    </source>
</evidence>
<evidence type="ECO:0000256" key="7">
    <source>
        <dbReference type="ARBA" id="ARBA00023004"/>
    </source>
</evidence>
<dbReference type="Pfam" id="PF13484">
    <property type="entry name" value="Fer4_16"/>
    <property type="match status" value="1"/>
</dbReference>
<dbReference type="AlphaFoldDB" id="A0A832DF37"/>
<dbReference type="GO" id="GO:0052693">
    <property type="term" value="F:epoxyqueuosine reductase activity"/>
    <property type="evidence" value="ECO:0007669"/>
    <property type="project" value="UniProtKB-EC"/>
</dbReference>
<reference evidence="10" key="1">
    <citation type="journal article" date="2020" name="mSystems">
        <title>Genome- and Community-Level Interaction Insights into Carbon Utilization and Element Cycling Functions of Hydrothermarchaeota in Hydrothermal Sediment.</title>
        <authorList>
            <person name="Zhou Z."/>
            <person name="Liu Y."/>
            <person name="Xu W."/>
            <person name="Pan J."/>
            <person name="Luo Z.H."/>
            <person name="Li M."/>
        </authorList>
    </citation>
    <scope>NUCLEOTIDE SEQUENCE [LARGE SCALE GENOMIC DNA]</scope>
    <source>
        <strain evidence="10">SpSt-500</strain>
    </source>
</reference>
<comment type="caution">
    <text evidence="10">The sequence shown here is derived from an EMBL/GenBank/DDBJ whole genome shotgun (WGS) entry which is preliminary data.</text>
</comment>
<keyword evidence="5" id="KW-0671">Queuosine biosynthesis</keyword>
<dbReference type="EC" id="1.17.99.6" evidence="10"/>
<keyword evidence="3" id="KW-0819">tRNA processing</keyword>
<evidence type="ECO:0000256" key="4">
    <source>
        <dbReference type="ARBA" id="ARBA00022723"/>
    </source>
</evidence>
<evidence type="ECO:0000256" key="3">
    <source>
        <dbReference type="ARBA" id="ARBA00022694"/>
    </source>
</evidence>
<keyword evidence="4" id="KW-0479">Metal-binding</keyword>
<evidence type="ECO:0000256" key="5">
    <source>
        <dbReference type="ARBA" id="ARBA00022785"/>
    </source>
</evidence>
<keyword evidence="1" id="KW-0004">4Fe-4S</keyword>
<name>A0A832DF37_9BACT</name>
<dbReference type="GO" id="GO:0008616">
    <property type="term" value="P:tRNA queuosine(34) biosynthetic process"/>
    <property type="evidence" value="ECO:0007669"/>
    <property type="project" value="UniProtKB-KW"/>
</dbReference>
<dbReference type="EMBL" id="DSVI01000007">
    <property type="protein sequence ID" value="HGT47494.1"/>
    <property type="molecule type" value="Genomic_DNA"/>
</dbReference>
<dbReference type="InterPro" id="IPR004453">
    <property type="entry name" value="QueG"/>
</dbReference>
<dbReference type="NCBIfam" id="TIGR00276">
    <property type="entry name" value="tRNA epoxyqueuosine(34) reductase QueG"/>
    <property type="match status" value="1"/>
</dbReference>
<proteinExistence type="predicted"/>
<keyword evidence="2" id="KW-0963">Cytoplasm</keyword>
<evidence type="ECO:0000256" key="8">
    <source>
        <dbReference type="ARBA" id="ARBA00023014"/>
    </source>
</evidence>
<dbReference type="GO" id="GO:0051539">
    <property type="term" value="F:4 iron, 4 sulfur cluster binding"/>
    <property type="evidence" value="ECO:0007669"/>
    <property type="project" value="UniProtKB-KW"/>
</dbReference>
<dbReference type="Pfam" id="PF08331">
    <property type="entry name" value="QueG_DUF1730"/>
    <property type="match status" value="1"/>
</dbReference>
<evidence type="ECO:0000256" key="2">
    <source>
        <dbReference type="ARBA" id="ARBA00022490"/>
    </source>
</evidence>
<evidence type="ECO:0000259" key="9">
    <source>
        <dbReference type="PROSITE" id="PS51379"/>
    </source>
</evidence>
<dbReference type="Gene3D" id="3.30.70.20">
    <property type="match status" value="1"/>
</dbReference>
<dbReference type="PANTHER" id="PTHR30002:SF4">
    <property type="entry name" value="EPOXYQUEUOSINE REDUCTASE"/>
    <property type="match status" value="1"/>
</dbReference>
<dbReference type="GO" id="GO:0046872">
    <property type="term" value="F:metal ion binding"/>
    <property type="evidence" value="ECO:0007669"/>
    <property type="project" value="UniProtKB-KW"/>
</dbReference>
<protein>
    <submittedName>
        <fullName evidence="10">tRNA epoxyqueuosine(34) reductase QueG</fullName>
        <ecNumber evidence="10">1.17.99.6</ecNumber>
    </submittedName>
</protein>
<feature type="domain" description="4Fe-4S ferredoxin-type" evidence="9">
    <location>
        <begin position="175"/>
        <end position="205"/>
    </location>
</feature>
<organism evidence="10">
    <name type="scientific">Ignavibacterium album</name>
    <dbReference type="NCBI Taxonomy" id="591197"/>
    <lineage>
        <taxon>Bacteria</taxon>
        <taxon>Pseudomonadati</taxon>
        <taxon>Ignavibacteriota</taxon>
        <taxon>Ignavibacteria</taxon>
        <taxon>Ignavibacteriales</taxon>
        <taxon>Ignavibacteriaceae</taxon>
        <taxon>Ignavibacterium</taxon>
    </lineage>
</organism>
<dbReference type="SUPFAM" id="SSF46548">
    <property type="entry name" value="alpha-helical ferredoxin"/>
    <property type="match status" value="1"/>
</dbReference>
<keyword evidence="8" id="KW-0411">Iron-sulfur</keyword>
<accession>A0A832DF37</accession>
<dbReference type="PROSITE" id="PS00198">
    <property type="entry name" value="4FE4S_FER_1"/>
    <property type="match status" value="1"/>
</dbReference>
<evidence type="ECO:0000256" key="1">
    <source>
        <dbReference type="ARBA" id="ARBA00022485"/>
    </source>
</evidence>
<dbReference type="PANTHER" id="PTHR30002">
    <property type="entry name" value="EPOXYQUEUOSINE REDUCTASE"/>
    <property type="match status" value="1"/>
</dbReference>